<dbReference type="SUPFAM" id="SSF51316">
    <property type="entry name" value="Mss4-like"/>
    <property type="match status" value="1"/>
</dbReference>
<dbReference type="Proteomes" id="UP001595740">
    <property type="component" value="Unassembled WGS sequence"/>
</dbReference>
<organism evidence="6 7">
    <name type="scientific">Lysobacter cavernae</name>
    <dbReference type="NCBI Taxonomy" id="1685901"/>
    <lineage>
        <taxon>Bacteria</taxon>
        <taxon>Pseudomonadati</taxon>
        <taxon>Pseudomonadota</taxon>
        <taxon>Gammaproteobacteria</taxon>
        <taxon>Lysobacterales</taxon>
        <taxon>Lysobacteraceae</taxon>
        <taxon>Lysobacter</taxon>
    </lineage>
</organism>
<keyword evidence="2" id="KW-0479">Metal-binding</keyword>
<dbReference type="RefSeq" id="WP_386759745.1">
    <property type="nucleotide sequence ID" value="NZ_JBHRXK010000006.1"/>
</dbReference>
<dbReference type="EMBL" id="JBHRXK010000006">
    <property type="protein sequence ID" value="MFC3551982.1"/>
    <property type="molecule type" value="Genomic_DNA"/>
</dbReference>
<sequence>MPAADVFEGGCLCGDVRYRTSAAPLRGVICHCAMCRRHSGAPALAFVHFPKAAFAWLGAAPRWYRSSAAAERGFCAQCGSTVAMREDVLDDRVQVCVGSLDTPERVRIDDHVWTRQQIAWFRIDDALPRFAGSSTAVPTRAANPP</sequence>
<dbReference type="PANTHER" id="PTHR33337">
    <property type="entry name" value="GFA DOMAIN-CONTAINING PROTEIN"/>
    <property type="match status" value="1"/>
</dbReference>
<reference evidence="7" key="1">
    <citation type="journal article" date="2019" name="Int. J. Syst. Evol. Microbiol.">
        <title>The Global Catalogue of Microorganisms (GCM) 10K type strain sequencing project: providing services to taxonomists for standard genome sequencing and annotation.</title>
        <authorList>
            <consortium name="The Broad Institute Genomics Platform"/>
            <consortium name="The Broad Institute Genome Sequencing Center for Infectious Disease"/>
            <person name="Wu L."/>
            <person name="Ma J."/>
        </authorList>
    </citation>
    <scope>NUCLEOTIDE SEQUENCE [LARGE SCALE GENOMIC DNA]</scope>
    <source>
        <strain evidence="7">KCTC 42875</strain>
    </source>
</reference>
<dbReference type="PROSITE" id="PS51891">
    <property type="entry name" value="CENP_V_GFA"/>
    <property type="match status" value="1"/>
</dbReference>
<evidence type="ECO:0000256" key="4">
    <source>
        <dbReference type="ARBA" id="ARBA00023239"/>
    </source>
</evidence>
<evidence type="ECO:0000313" key="6">
    <source>
        <dbReference type="EMBL" id="MFC3551982.1"/>
    </source>
</evidence>
<name>A0ABV7RTG1_9GAMM</name>
<evidence type="ECO:0000259" key="5">
    <source>
        <dbReference type="PROSITE" id="PS51891"/>
    </source>
</evidence>
<evidence type="ECO:0000256" key="1">
    <source>
        <dbReference type="ARBA" id="ARBA00005495"/>
    </source>
</evidence>
<evidence type="ECO:0000256" key="3">
    <source>
        <dbReference type="ARBA" id="ARBA00022833"/>
    </source>
</evidence>
<keyword evidence="4" id="KW-0456">Lyase</keyword>
<dbReference type="InterPro" id="IPR006913">
    <property type="entry name" value="CENP-V/GFA"/>
</dbReference>
<comment type="similarity">
    <text evidence="1">Belongs to the Gfa family.</text>
</comment>
<dbReference type="InterPro" id="IPR011057">
    <property type="entry name" value="Mss4-like_sf"/>
</dbReference>
<dbReference type="PANTHER" id="PTHR33337:SF40">
    <property type="entry name" value="CENP-V_GFA DOMAIN-CONTAINING PROTEIN-RELATED"/>
    <property type="match status" value="1"/>
</dbReference>
<dbReference type="Pfam" id="PF04828">
    <property type="entry name" value="GFA"/>
    <property type="match status" value="1"/>
</dbReference>
<evidence type="ECO:0000256" key="2">
    <source>
        <dbReference type="ARBA" id="ARBA00022723"/>
    </source>
</evidence>
<evidence type="ECO:0000313" key="7">
    <source>
        <dbReference type="Proteomes" id="UP001595740"/>
    </source>
</evidence>
<keyword evidence="3" id="KW-0862">Zinc</keyword>
<protein>
    <submittedName>
        <fullName evidence="6">GFA family protein</fullName>
    </submittedName>
</protein>
<gene>
    <name evidence="6" type="ORF">ACFOLC_13305</name>
</gene>
<keyword evidence="7" id="KW-1185">Reference proteome</keyword>
<proteinExistence type="inferred from homology"/>
<comment type="caution">
    <text evidence="6">The sequence shown here is derived from an EMBL/GenBank/DDBJ whole genome shotgun (WGS) entry which is preliminary data.</text>
</comment>
<feature type="domain" description="CENP-V/GFA" evidence="5">
    <location>
        <begin position="7"/>
        <end position="114"/>
    </location>
</feature>
<accession>A0ABV7RTG1</accession>
<dbReference type="Gene3D" id="3.90.1590.10">
    <property type="entry name" value="glutathione-dependent formaldehyde- activating enzyme (gfa)"/>
    <property type="match status" value="1"/>
</dbReference>